<reference evidence="9 10" key="1">
    <citation type="submission" date="2023-02" db="EMBL/GenBank/DDBJ databases">
        <title>Genome sequence of Lacticaseibacillus sp. KACC 23028.</title>
        <authorList>
            <person name="Kim S."/>
            <person name="Heo J."/>
            <person name="Kwon S.-W."/>
        </authorList>
    </citation>
    <scope>NUCLEOTIDE SEQUENCE [LARGE SCALE GENOMIC DNA]</scope>
    <source>
        <strain evidence="9 10">KACC 23028</strain>
    </source>
</reference>
<dbReference type="PROSITE" id="PS51100">
    <property type="entry name" value="PTS_EIIB_TYPE_3"/>
    <property type="match status" value="1"/>
</dbReference>
<organism evidence="9 10">
    <name type="scientific">Lacticaseibacillus pabuli</name>
    <dbReference type="NCBI Taxonomy" id="3025672"/>
    <lineage>
        <taxon>Bacteria</taxon>
        <taxon>Bacillati</taxon>
        <taxon>Bacillota</taxon>
        <taxon>Bacilli</taxon>
        <taxon>Lactobacillales</taxon>
        <taxon>Lactobacillaceae</taxon>
        <taxon>Lacticaseibacillus</taxon>
    </lineage>
</organism>
<protein>
    <submittedName>
        <fullName evidence="9">PTS sugar transporter subunit IIB</fullName>
    </submittedName>
</protein>
<proteinExistence type="predicted"/>
<keyword evidence="1" id="KW-0813">Transport</keyword>
<keyword evidence="4" id="KW-0808">Transferase</keyword>
<dbReference type="Gene3D" id="3.40.50.2300">
    <property type="match status" value="1"/>
</dbReference>
<dbReference type="Pfam" id="PF02302">
    <property type="entry name" value="PTS_IIB"/>
    <property type="match status" value="1"/>
</dbReference>
<evidence type="ECO:0000313" key="10">
    <source>
        <dbReference type="Proteomes" id="UP001220377"/>
    </source>
</evidence>
<keyword evidence="6" id="KW-0418">Kinase</keyword>
<evidence type="ECO:0000256" key="3">
    <source>
        <dbReference type="ARBA" id="ARBA00022597"/>
    </source>
</evidence>
<keyword evidence="2" id="KW-0597">Phosphoprotein</keyword>
<dbReference type="EMBL" id="CP117884">
    <property type="protein sequence ID" value="WDF83797.1"/>
    <property type="molecule type" value="Genomic_DNA"/>
</dbReference>
<dbReference type="PANTHER" id="PTHR34581">
    <property type="entry name" value="PTS SYSTEM N,N'-DIACETYLCHITOBIOSE-SPECIFIC EIIB COMPONENT"/>
    <property type="match status" value="1"/>
</dbReference>
<evidence type="ECO:0000256" key="2">
    <source>
        <dbReference type="ARBA" id="ARBA00022553"/>
    </source>
</evidence>
<evidence type="ECO:0000256" key="5">
    <source>
        <dbReference type="ARBA" id="ARBA00022683"/>
    </source>
</evidence>
<dbReference type="RefSeq" id="WP_274262217.1">
    <property type="nucleotide sequence ID" value="NZ_CP117884.1"/>
</dbReference>
<dbReference type="InterPro" id="IPR036095">
    <property type="entry name" value="PTS_EIIB-like_sf"/>
</dbReference>
<feature type="modified residue" description="Phosphocysteine; by EIIA" evidence="7">
    <location>
        <position position="10"/>
    </location>
</feature>
<feature type="domain" description="PTS EIIB type-3" evidence="8">
    <location>
        <begin position="3"/>
        <end position="104"/>
    </location>
</feature>
<accession>A0ABY7WXU9</accession>
<keyword evidence="3 9" id="KW-0762">Sugar transport</keyword>
<dbReference type="PANTHER" id="PTHR34581:SF2">
    <property type="entry name" value="PTS SYSTEM N,N'-DIACETYLCHITOBIOSE-SPECIFIC EIIB COMPONENT"/>
    <property type="match status" value="1"/>
</dbReference>
<sequence>MAHKVIMLACAGGMSSSLLVTKMQQAAAAAGEDVIIFATGVSAAERVVAERHPDVLMIGPQVRYHIDSLRAKLDIPVAVIDMQDYGRMNGQRVLEAALALIQDK</sequence>
<evidence type="ECO:0000256" key="1">
    <source>
        <dbReference type="ARBA" id="ARBA00022448"/>
    </source>
</evidence>
<dbReference type="InterPro" id="IPR003501">
    <property type="entry name" value="PTS_EIIB_2/3"/>
</dbReference>
<dbReference type="InterPro" id="IPR051819">
    <property type="entry name" value="PTS_sugar-specific_EIIB"/>
</dbReference>
<keyword evidence="10" id="KW-1185">Reference proteome</keyword>
<dbReference type="Proteomes" id="UP001220377">
    <property type="component" value="Chromosome"/>
</dbReference>
<evidence type="ECO:0000313" key="9">
    <source>
        <dbReference type="EMBL" id="WDF83797.1"/>
    </source>
</evidence>
<gene>
    <name evidence="9" type="ORF">PQ472_01045</name>
</gene>
<evidence type="ECO:0000259" key="8">
    <source>
        <dbReference type="PROSITE" id="PS51100"/>
    </source>
</evidence>
<dbReference type="SUPFAM" id="SSF52794">
    <property type="entry name" value="PTS system IIB component-like"/>
    <property type="match status" value="1"/>
</dbReference>
<evidence type="ECO:0000256" key="4">
    <source>
        <dbReference type="ARBA" id="ARBA00022679"/>
    </source>
</evidence>
<evidence type="ECO:0000256" key="7">
    <source>
        <dbReference type="PROSITE-ProRule" id="PRU00423"/>
    </source>
</evidence>
<dbReference type="CDD" id="cd05564">
    <property type="entry name" value="PTS_IIB_chitobiose_lichenan"/>
    <property type="match status" value="1"/>
</dbReference>
<keyword evidence="5" id="KW-0598">Phosphotransferase system</keyword>
<dbReference type="InterPro" id="IPR013012">
    <property type="entry name" value="PTS_EIIB_3"/>
</dbReference>
<name>A0ABY7WXU9_9LACO</name>
<evidence type="ECO:0000256" key="6">
    <source>
        <dbReference type="ARBA" id="ARBA00022777"/>
    </source>
</evidence>